<evidence type="ECO:0000256" key="1">
    <source>
        <dbReference type="SAM" id="MobiDB-lite"/>
    </source>
</evidence>
<feature type="compositionally biased region" description="Polar residues" evidence="1">
    <location>
        <begin position="9"/>
        <end position="53"/>
    </location>
</feature>
<keyword evidence="3" id="KW-1185">Reference proteome</keyword>
<dbReference type="Pfam" id="PF02377">
    <property type="entry name" value="Dishevelled"/>
    <property type="match status" value="1"/>
</dbReference>
<dbReference type="EMBL" id="UZAI01018807">
    <property type="protein sequence ID" value="VDP40353.1"/>
    <property type="molecule type" value="Genomic_DNA"/>
</dbReference>
<dbReference type="AlphaFoldDB" id="A0A183N042"/>
<proteinExistence type="predicted"/>
<feature type="region of interest" description="Disordered" evidence="1">
    <location>
        <begin position="118"/>
        <end position="142"/>
    </location>
</feature>
<evidence type="ECO:0000313" key="2">
    <source>
        <dbReference type="EMBL" id="VDP40353.1"/>
    </source>
</evidence>
<sequence length="165" mass="18432">MYTILLVSADSSTKSDNHSNGAGENHLSSQNKNSTNFNKTPDNIHSASKNEIPSEQEHAIGTTGHGLEECDTCVETDSVYSGGSRLAKLGQRIQNYETSSSMMSSDLESTSFFDSEDESSRFSTATGTTMSSAKYPRHRRQRRHRRILPIRRTSEDIHRLLLTFQ</sequence>
<accession>A0A183N042</accession>
<feature type="region of interest" description="Disordered" evidence="1">
    <location>
        <begin position="7"/>
        <end position="54"/>
    </location>
</feature>
<dbReference type="STRING" id="48269.A0A183N042"/>
<dbReference type="Proteomes" id="UP000277204">
    <property type="component" value="Unassembled WGS sequence"/>
</dbReference>
<dbReference type="InterPro" id="IPR003351">
    <property type="entry name" value="Dishevelled_protein_dom"/>
</dbReference>
<reference evidence="2 3" key="1">
    <citation type="submission" date="2018-11" db="EMBL/GenBank/DDBJ databases">
        <authorList>
            <consortium name="Pathogen Informatics"/>
        </authorList>
    </citation>
    <scope>NUCLEOTIDE SEQUENCE [LARGE SCALE GENOMIC DNA]</scope>
    <source>
        <strain evidence="2 3">Zambia</strain>
    </source>
</reference>
<gene>
    <name evidence="2" type="ORF">SMRZ_LOCUS21667</name>
</gene>
<evidence type="ECO:0000313" key="3">
    <source>
        <dbReference type="Proteomes" id="UP000277204"/>
    </source>
</evidence>
<protein>
    <submittedName>
        <fullName evidence="2">Uncharacterized protein</fullName>
    </submittedName>
</protein>
<name>A0A183N042_9TREM</name>
<organism evidence="2 3">
    <name type="scientific">Schistosoma margrebowiei</name>
    <dbReference type="NCBI Taxonomy" id="48269"/>
    <lineage>
        <taxon>Eukaryota</taxon>
        <taxon>Metazoa</taxon>
        <taxon>Spiralia</taxon>
        <taxon>Lophotrochozoa</taxon>
        <taxon>Platyhelminthes</taxon>
        <taxon>Trematoda</taxon>
        <taxon>Digenea</taxon>
        <taxon>Strigeidida</taxon>
        <taxon>Schistosomatoidea</taxon>
        <taxon>Schistosomatidae</taxon>
        <taxon>Schistosoma</taxon>
    </lineage>
</organism>